<dbReference type="GO" id="GO:0005319">
    <property type="term" value="F:lipid transporter activity"/>
    <property type="evidence" value="ECO:0007669"/>
    <property type="project" value="TreeGrafter"/>
</dbReference>
<reference evidence="5" key="1">
    <citation type="submission" date="2021-01" db="EMBL/GenBank/DDBJ databases">
        <authorList>
            <person name="Corre E."/>
            <person name="Pelletier E."/>
            <person name="Niang G."/>
            <person name="Scheremetjew M."/>
            <person name="Finn R."/>
            <person name="Kale V."/>
            <person name="Holt S."/>
            <person name="Cochrane G."/>
            <person name="Meng A."/>
            <person name="Brown T."/>
            <person name="Cohen L."/>
        </authorList>
    </citation>
    <scope>NUCLEOTIDE SEQUENCE</scope>
    <source>
        <strain evidence="5">CCMP2222</strain>
    </source>
</reference>
<dbReference type="AlphaFoldDB" id="A0A7S2H6H7"/>
<dbReference type="PANTHER" id="PTHR19229:SF36">
    <property type="entry name" value="ATP-BINDING CASSETTE SUB-FAMILY A MEMBER 2"/>
    <property type="match status" value="1"/>
</dbReference>
<dbReference type="GO" id="GO:0016020">
    <property type="term" value="C:membrane"/>
    <property type="evidence" value="ECO:0007669"/>
    <property type="project" value="InterPro"/>
</dbReference>
<dbReference type="Gene3D" id="3.40.50.300">
    <property type="entry name" value="P-loop containing nucleotide triphosphate hydrolases"/>
    <property type="match status" value="1"/>
</dbReference>
<evidence type="ECO:0000259" key="4">
    <source>
        <dbReference type="Pfam" id="PF00005"/>
    </source>
</evidence>
<name>A0A7S2H6H7_9DINO</name>
<dbReference type="GO" id="GO:0140359">
    <property type="term" value="F:ABC-type transporter activity"/>
    <property type="evidence" value="ECO:0007669"/>
    <property type="project" value="InterPro"/>
</dbReference>
<dbReference type="SUPFAM" id="SSF52540">
    <property type="entry name" value="P-loop containing nucleoside triphosphate hydrolases"/>
    <property type="match status" value="1"/>
</dbReference>
<protein>
    <recommendedName>
        <fullName evidence="4">ABC transporter domain-containing protein</fullName>
    </recommendedName>
</protein>
<feature type="domain" description="ABC transporter" evidence="4">
    <location>
        <begin position="20"/>
        <end position="73"/>
    </location>
</feature>
<dbReference type="PANTHER" id="PTHR19229">
    <property type="entry name" value="ATP-BINDING CASSETTE TRANSPORTER SUBFAMILY A ABCA"/>
    <property type="match status" value="1"/>
</dbReference>
<dbReference type="GO" id="GO:0016887">
    <property type="term" value="F:ATP hydrolysis activity"/>
    <property type="evidence" value="ECO:0007669"/>
    <property type="project" value="InterPro"/>
</dbReference>
<accession>A0A7S2H6H7</accession>
<keyword evidence="2" id="KW-0677">Repeat</keyword>
<dbReference type="Pfam" id="PF00005">
    <property type="entry name" value="ABC_tran"/>
    <property type="match status" value="1"/>
</dbReference>
<evidence type="ECO:0000256" key="1">
    <source>
        <dbReference type="ARBA" id="ARBA00022448"/>
    </source>
</evidence>
<gene>
    <name evidence="5" type="ORF">AAND1436_LOCUS33339</name>
</gene>
<evidence type="ECO:0000256" key="2">
    <source>
        <dbReference type="ARBA" id="ARBA00022737"/>
    </source>
</evidence>
<feature type="compositionally biased region" description="Polar residues" evidence="3">
    <location>
        <begin position="259"/>
        <end position="281"/>
    </location>
</feature>
<keyword evidence="1" id="KW-0813">Transport</keyword>
<feature type="region of interest" description="Disordered" evidence="3">
    <location>
        <begin position="237"/>
        <end position="281"/>
    </location>
</feature>
<dbReference type="EMBL" id="HBGQ01069348">
    <property type="protein sequence ID" value="CAD9481857.1"/>
    <property type="molecule type" value="Transcribed_RNA"/>
</dbReference>
<dbReference type="GO" id="GO:0005524">
    <property type="term" value="F:ATP binding"/>
    <property type="evidence" value="ECO:0007669"/>
    <property type="project" value="InterPro"/>
</dbReference>
<evidence type="ECO:0000256" key="3">
    <source>
        <dbReference type="SAM" id="MobiDB-lite"/>
    </source>
</evidence>
<organism evidence="5">
    <name type="scientific">Alexandrium andersonii</name>
    <dbReference type="NCBI Taxonomy" id="327968"/>
    <lineage>
        <taxon>Eukaryota</taxon>
        <taxon>Sar</taxon>
        <taxon>Alveolata</taxon>
        <taxon>Dinophyceae</taxon>
        <taxon>Gonyaulacales</taxon>
        <taxon>Pyrocystaceae</taxon>
        <taxon>Alexandrium</taxon>
    </lineage>
</organism>
<dbReference type="InterPro" id="IPR003439">
    <property type="entry name" value="ABC_transporter-like_ATP-bd"/>
</dbReference>
<evidence type="ECO:0000313" key="5">
    <source>
        <dbReference type="EMBL" id="CAD9481857.1"/>
    </source>
</evidence>
<dbReference type="InterPro" id="IPR026082">
    <property type="entry name" value="ABCA"/>
</dbReference>
<sequence>MTAREHLTLFARIKGVAPGQLHRYVESMLERLTLRPYADKQARTFSGGTRRKLSLGIALIGDPRCIFLDEPTTGVDPESRRFMWMLISSTMQGRSVILTTHSMDECEALCGRIGIMVNGQLVCLGSAGLLKATHGYGYQFEVAFNAAADLKDAHLRLRSFLEQIYPEGTQCLEGGGGQDALPGAFRQRAKLRLPKGQVPISMIFREVERRRVDLDISEYMISETTLEQLFIQFAEHQRSDEDPPFQPPVLENVGASLASAASTDQASSRSALQVSDSGAAK</sequence>
<dbReference type="InterPro" id="IPR027417">
    <property type="entry name" value="P-loop_NTPase"/>
</dbReference>
<proteinExistence type="predicted"/>